<feature type="non-terminal residue" evidence="2">
    <location>
        <position position="114"/>
    </location>
</feature>
<evidence type="ECO:0000313" key="3">
    <source>
        <dbReference type="Proteomes" id="UP000023152"/>
    </source>
</evidence>
<evidence type="ECO:0000256" key="1">
    <source>
        <dbReference type="SAM" id="MobiDB-lite"/>
    </source>
</evidence>
<gene>
    <name evidence="2" type="ORF">RFI_19536</name>
</gene>
<name>X6MWB6_RETFI</name>
<evidence type="ECO:0000313" key="2">
    <source>
        <dbReference type="EMBL" id="ETO17777.1"/>
    </source>
</evidence>
<proteinExistence type="predicted"/>
<organism evidence="2 3">
    <name type="scientific">Reticulomyxa filosa</name>
    <dbReference type="NCBI Taxonomy" id="46433"/>
    <lineage>
        <taxon>Eukaryota</taxon>
        <taxon>Sar</taxon>
        <taxon>Rhizaria</taxon>
        <taxon>Retaria</taxon>
        <taxon>Foraminifera</taxon>
        <taxon>Monothalamids</taxon>
        <taxon>Reticulomyxidae</taxon>
        <taxon>Reticulomyxa</taxon>
    </lineage>
</organism>
<keyword evidence="3" id="KW-1185">Reference proteome</keyword>
<sequence>MRTKKGHDAVRLSVVLNQTDLIQKLFDFENEKEEIEEIVGMIEEDEEISGPLNERKYDEIRKKKIEQRQKIIEEFKEEKQKEKQHEIDHKSNDEDDPSYKSHERDPDKRKSKGH</sequence>
<accession>X6MWB6</accession>
<feature type="compositionally biased region" description="Basic and acidic residues" evidence="1">
    <location>
        <begin position="75"/>
        <end position="108"/>
    </location>
</feature>
<dbReference type="AlphaFoldDB" id="X6MWB6"/>
<protein>
    <submittedName>
        <fullName evidence="2">Uncharacterized protein</fullName>
    </submittedName>
</protein>
<feature type="region of interest" description="Disordered" evidence="1">
    <location>
        <begin position="75"/>
        <end position="114"/>
    </location>
</feature>
<comment type="caution">
    <text evidence="2">The sequence shown here is derived from an EMBL/GenBank/DDBJ whole genome shotgun (WGS) entry which is preliminary data.</text>
</comment>
<dbReference type="EMBL" id="ASPP01016013">
    <property type="protein sequence ID" value="ETO17777.1"/>
    <property type="molecule type" value="Genomic_DNA"/>
</dbReference>
<dbReference type="Proteomes" id="UP000023152">
    <property type="component" value="Unassembled WGS sequence"/>
</dbReference>
<reference evidence="2 3" key="1">
    <citation type="journal article" date="2013" name="Curr. Biol.">
        <title>The Genome of the Foraminiferan Reticulomyxa filosa.</title>
        <authorList>
            <person name="Glockner G."/>
            <person name="Hulsmann N."/>
            <person name="Schleicher M."/>
            <person name="Noegel A.A."/>
            <person name="Eichinger L."/>
            <person name="Gallinger C."/>
            <person name="Pawlowski J."/>
            <person name="Sierra R."/>
            <person name="Euteneuer U."/>
            <person name="Pillet L."/>
            <person name="Moustafa A."/>
            <person name="Platzer M."/>
            <person name="Groth M."/>
            <person name="Szafranski K."/>
            <person name="Schliwa M."/>
        </authorList>
    </citation>
    <scope>NUCLEOTIDE SEQUENCE [LARGE SCALE GENOMIC DNA]</scope>
</reference>